<dbReference type="EMBL" id="LJSK01000207">
    <property type="protein sequence ID" value="KPI85120.1"/>
    <property type="molecule type" value="Genomic_DNA"/>
</dbReference>
<comment type="subcellular location">
    <subcellularLocation>
        <location evidence="2 8">Nucleus</location>
    </subcellularLocation>
</comment>
<dbReference type="AlphaFoldDB" id="A0A0N1PB00"/>
<organism evidence="11 12">
    <name type="scientific">Leptomonas seymouri</name>
    <dbReference type="NCBI Taxonomy" id="5684"/>
    <lineage>
        <taxon>Eukaryota</taxon>
        <taxon>Discoba</taxon>
        <taxon>Euglenozoa</taxon>
        <taxon>Kinetoplastea</taxon>
        <taxon>Metakinetoplastina</taxon>
        <taxon>Trypanosomatida</taxon>
        <taxon>Trypanosomatidae</taxon>
        <taxon>Leishmaniinae</taxon>
        <taxon>Leptomonas</taxon>
    </lineage>
</organism>
<dbReference type="GO" id="GO:0005634">
    <property type="term" value="C:nucleus"/>
    <property type="evidence" value="ECO:0007669"/>
    <property type="project" value="UniProtKB-SubCell"/>
</dbReference>
<dbReference type="SMART" id="SM00360">
    <property type="entry name" value="RRM"/>
    <property type="match status" value="1"/>
</dbReference>
<dbReference type="InterPro" id="IPR029000">
    <property type="entry name" value="Cyclophilin-like_dom_sf"/>
</dbReference>
<protein>
    <recommendedName>
        <fullName evidence="8">Peptidyl-prolyl cis-trans isomerase</fullName>
        <shortName evidence="8">PPIase</shortName>
        <ecNumber evidence="8">5.2.1.8</ecNumber>
    </recommendedName>
</protein>
<dbReference type="SUPFAM" id="SSF50891">
    <property type="entry name" value="Cyclophilin-like"/>
    <property type="match status" value="1"/>
</dbReference>
<evidence type="ECO:0000256" key="6">
    <source>
        <dbReference type="ARBA" id="ARBA00023242"/>
    </source>
</evidence>
<evidence type="ECO:0000313" key="11">
    <source>
        <dbReference type="EMBL" id="KPI85120.1"/>
    </source>
</evidence>
<dbReference type="Proteomes" id="UP000038009">
    <property type="component" value="Unassembled WGS sequence"/>
</dbReference>
<dbReference type="Gene3D" id="2.40.100.10">
    <property type="entry name" value="Cyclophilin-like"/>
    <property type="match status" value="1"/>
</dbReference>
<comment type="catalytic activity">
    <reaction evidence="1 8">
        <text>[protein]-peptidylproline (omega=180) = [protein]-peptidylproline (omega=0)</text>
        <dbReference type="Rhea" id="RHEA:16237"/>
        <dbReference type="Rhea" id="RHEA-COMP:10747"/>
        <dbReference type="Rhea" id="RHEA-COMP:10748"/>
        <dbReference type="ChEBI" id="CHEBI:83833"/>
        <dbReference type="ChEBI" id="CHEBI:83834"/>
        <dbReference type="EC" id="5.2.1.8"/>
    </reaction>
</comment>
<dbReference type="OrthoDB" id="2083at2759"/>
<dbReference type="PANTHER" id="PTHR45843">
    <property type="entry name" value="PEPTIDYL-PROLYL CIS-TRANS ISOMERASE-LIKE 4"/>
    <property type="match status" value="1"/>
</dbReference>
<dbReference type="SUPFAM" id="SSF54928">
    <property type="entry name" value="RNA-binding domain, RBD"/>
    <property type="match status" value="1"/>
</dbReference>
<evidence type="ECO:0000256" key="9">
    <source>
        <dbReference type="SAM" id="MobiDB-lite"/>
    </source>
</evidence>
<evidence type="ECO:0000256" key="3">
    <source>
        <dbReference type="ARBA" id="ARBA00022884"/>
    </source>
</evidence>
<evidence type="ECO:0000256" key="8">
    <source>
        <dbReference type="RuleBase" id="RU365081"/>
    </source>
</evidence>
<proteinExistence type="inferred from homology"/>
<dbReference type="CDD" id="cd12235">
    <property type="entry name" value="RRM_PPIL4"/>
    <property type="match status" value="1"/>
</dbReference>
<comment type="similarity">
    <text evidence="8">Belongs to the cyclophilin-type PPIase family. PPIL4 subfamily.</text>
</comment>
<dbReference type="FunFam" id="3.30.70.330:FF:001218">
    <property type="entry name" value="Peptidyl-prolyl cis-trans isomerase"/>
    <property type="match status" value="1"/>
</dbReference>
<dbReference type="InterPro" id="IPR035542">
    <property type="entry name" value="CRIP"/>
</dbReference>
<evidence type="ECO:0000256" key="2">
    <source>
        <dbReference type="ARBA" id="ARBA00004123"/>
    </source>
</evidence>
<keyword evidence="12" id="KW-1185">Reference proteome</keyword>
<dbReference type="GO" id="GO:0003723">
    <property type="term" value="F:RNA binding"/>
    <property type="evidence" value="ECO:0007669"/>
    <property type="project" value="UniProtKB-UniRule"/>
</dbReference>
<dbReference type="GO" id="GO:0003755">
    <property type="term" value="F:peptidyl-prolyl cis-trans isomerase activity"/>
    <property type="evidence" value="ECO:0007669"/>
    <property type="project" value="UniProtKB-UniRule"/>
</dbReference>
<dbReference type="Gene3D" id="3.30.70.330">
    <property type="match status" value="1"/>
</dbReference>
<evidence type="ECO:0000313" key="12">
    <source>
        <dbReference type="Proteomes" id="UP000038009"/>
    </source>
</evidence>
<evidence type="ECO:0000256" key="4">
    <source>
        <dbReference type="ARBA" id="ARBA00023110"/>
    </source>
</evidence>
<dbReference type="InterPro" id="IPR000504">
    <property type="entry name" value="RRM_dom"/>
</dbReference>
<dbReference type="VEuPathDB" id="TriTrypDB:Lsey_0207_0030"/>
<dbReference type="EC" id="5.2.1.8" evidence="8"/>
<dbReference type="PANTHER" id="PTHR45843:SF1">
    <property type="entry name" value="PEPTIDYL-PROLYL CIS-TRANS ISOMERASE-LIKE 4"/>
    <property type="match status" value="1"/>
</dbReference>
<keyword evidence="6 8" id="KW-0539">Nucleus</keyword>
<evidence type="ECO:0000259" key="10">
    <source>
        <dbReference type="PROSITE" id="PS50102"/>
    </source>
</evidence>
<feature type="domain" description="RRM" evidence="10">
    <location>
        <begin position="538"/>
        <end position="616"/>
    </location>
</feature>
<keyword evidence="4 8" id="KW-0697">Rotamase</keyword>
<comment type="function">
    <text evidence="8">PPIases accelerate the folding of proteins. It catalyzes the cis-trans isomerization of proline imidic peptide bonds in oligopeptides.</text>
</comment>
<name>A0A0N1PB00_LEPSE</name>
<dbReference type="PROSITE" id="PS50102">
    <property type="entry name" value="RRM"/>
    <property type="match status" value="1"/>
</dbReference>
<feature type="region of interest" description="Disordered" evidence="9">
    <location>
        <begin position="410"/>
        <end position="452"/>
    </location>
</feature>
<keyword evidence="5 8" id="KW-0413">Isomerase</keyword>
<comment type="caution">
    <text evidence="11">The sequence shown here is derived from an EMBL/GenBank/DDBJ whole genome shotgun (WGS) entry which is preliminary data.</text>
</comment>
<dbReference type="OMA" id="FRAFQKM"/>
<dbReference type="InterPro" id="IPR012677">
    <property type="entry name" value="Nucleotide-bd_a/b_plait_sf"/>
</dbReference>
<reference evidence="11 12" key="1">
    <citation type="journal article" date="2015" name="PLoS Pathog.">
        <title>Leptomonas seymouri: Adaptations to the Dixenous Life Cycle Analyzed by Genome Sequencing, Transcriptome Profiling and Co-infection with Leishmania donovani.</title>
        <authorList>
            <person name="Kraeva N."/>
            <person name="Butenko A."/>
            <person name="Hlavacova J."/>
            <person name="Kostygov A."/>
            <person name="Myskova J."/>
            <person name="Grybchuk D."/>
            <person name="Lestinova T."/>
            <person name="Votypka J."/>
            <person name="Volf P."/>
            <person name="Opperdoes F."/>
            <person name="Flegontov P."/>
            <person name="Lukes J."/>
            <person name="Yurchenko V."/>
        </authorList>
    </citation>
    <scope>NUCLEOTIDE SEQUENCE [LARGE SCALE GENOMIC DNA]</scope>
    <source>
        <strain evidence="11 12">ATCC 30220</strain>
    </source>
</reference>
<dbReference type="InterPro" id="IPR035979">
    <property type="entry name" value="RBD_domain_sf"/>
</dbReference>
<evidence type="ECO:0000256" key="5">
    <source>
        <dbReference type="ARBA" id="ARBA00023235"/>
    </source>
</evidence>
<accession>A0A0N1PB00</accession>
<sequence length="637" mass="68817">MQGDDDAPHIVTTAGLLLETSLGSLSIDIIGADCPALSANFLNLCRAGFWNGAVATEVIPEVAVMFSLTADPVYYGLLRKALERNCLLSTADHSTPAGGAKRCVQSFWSLLPRRASDPTAAHSDPAPSSTGVLRISPAAAQLSAASLADDPVEQQERALHQAIQQEVRLCKRRRCVGLSLNHTGNSRDAASVYQPVFTSASSSGAMPPCVVRGAGRVFVDTAAPTLRFGLTVSNRAMEFLDKQYIVIGYVKEGEAVLKRMQRAPWKNRSASVSSAAWQSTAAAAVTAQEDIVAGRPASAWPHPVRMLRIKRALVLPTAGTEKFITTAPAAWSGLAAMGGLESAAGVQQKRQRLGQALNQAGCFEYWASAAAVRVARRQLVGIVKECLALEGYTASTRPSTVAEATALLQKDSSGPVDTASASHPSTPKPYIILQSSNSGPSKSTRKSNDDVDSFELTYNPHFTGAYLSSEDDDDMYDYASRGASSSTHALRLSAKQLEERRKLFKEQHQEKANETLSLMLHVLNGVADIRGDIKPPENVLFVCKLNPVTTGEGLAMCFAQFGRVVSAEVIYDAKTKQSLCYGFVEFETVGACFRAFQKMDQALVDDCRIHVDFSQSVSKLWAQRQREMRRRGRPGER</sequence>
<dbReference type="InterPro" id="IPR002130">
    <property type="entry name" value="Cyclophilin-type_PPIase_dom"/>
</dbReference>
<gene>
    <name evidence="11" type="ORF">ABL78_5813</name>
</gene>
<dbReference type="Pfam" id="PF00076">
    <property type="entry name" value="RRM_1"/>
    <property type="match status" value="1"/>
</dbReference>
<keyword evidence="3 7" id="KW-0694">RNA-binding</keyword>
<dbReference type="Pfam" id="PF00160">
    <property type="entry name" value="Pro_isomerase"/>
    <property type="match status" value="1"/>
</dbReference>
<evidence type="ECO:0000256" key="1">
    <source>
        <dbReference type="ARBA" id="ARBA00000971"/>
    </source>
</evidence>
<evidence type="ECO:0000256" key="7">
    <source>
        <dbReference type="PROSITE-ProRule" id="PRU00176"/>
    </source>
</evidence>
<feature type="compositionally biased region" description="Polar residues" evidence="9">
    <location>
        <begin position="433"/>
        <end position="442"/>
    </location>
</feature>